<sequence length="157" mass="18043">MNKWVMIALSIALVLSFALVYALSPSDEAFLSRYASGEYITVAAFDVPLDINGIVDTVNTMYPFTMKKVRMDIDKLEVRVNRNISGNLADFLKANLDVKLFFVPETYDRLNTEIRFPRSVYRFSAETFAIVGWFEHFRELLGNEILICVPMNYTFAE</sequence>
<evidence type="ECO:0000313" key="1">
    <source>
        <dbReference type="EMBL" id="SHI95303.1"/>
    </source>
</evidence>
<accession>A0A1M6FCC9</accession>
<dbReference type="RefSeq" id="WP_149678472.1">
    <property type="nucleotide sequence ID" value="NZ_FQZP01000016.1"/>
</dbReference>
<keyword evidence="2" id="KW-1185">Reference proteome</keyword>
<dbReference type="AlphaFoldDB" id="A0A1M6FCC9"/>
<organism evidence="1 2">
    <name type="scientific">Thermoclostridium caenicola</name>
    <dbReference type="NCBI Taxonomy" id="659425"/>
    <lineage>
        <taxon>Bacteria</taxon>
        <taxon>Bacillati</taxon>
        <taxon>Bacillota</taxon>
        <taxon>Clostridia</taxon>
        <taxon>Eubacteriales</taxon>
        <taxon>Oscillospiraceae</taxon>
        <taxon>Thermoclostridium</taxon>
    </lineage>
</organism>
<protein>
    <submittedName>
        <fullName evidence="1">Uncharacterized protein</fullName>
    </submittedName>
</protein>
<dbReference type="EMBL" id="FQZP01000016">
    <property type="protein sequence ID" value="SHI95303.1"/>
    <property type="molecule type" value="Genomic_DNA"/>
</dbReference>
<name>A0A1M6FCC9_9FIRM</name>
<proteinExistence type="predicted"/>
<reference evidence="1 2" key="1">
    <citation type="submission" date="2016-11" db="EMBL/GenBank/DDBJ databases">
        <authorList>
            <person name="Varghese N."/>
            <person name="Submissions S."/>
        </authorList>
    </citation>
    <scope>NUCLEOTIDE SEQUENCE [LARGE SCALE GENOMIC DNA]</scope>
    <source>
        <strain evidence="1 2">DSM 19027</strain>
    </source>
</reference>
<gene>
    <name evidence="1" type="ORF">SAMN05444373_101623</name>
</gene>
<dbReference type="Proteomes" id="UP000324781">
    <property type="component" value="Unassembled WGS sequence"/>
</dbReference>
<evidence type="ECO:0000313" key="2">
    <source>
        <dbReference type="Proteomes" id="UP000324781"/>
    </source>
</evidence>